<keyword evidence="3" id="KW-1185">Reference proteome</keyword>
<dbReference type="PANTHER" id="PTHR33365:SF6">
    <property type="entry name" value="OXIDASE USTYA"/>
    <property type="match status" value="1"/>
</dbReference>
<sequence>MGPEKDGYTPLEGEFATYTTREKHRRITDHWLRIGVVFLLSSSLAYNVFQARSLMLERARPDHCRSNYSGLAYDTPVKYESNPDFGSMTEDEYWSGLDASPVAIQMSESEAKKHGLGPSAPFPWDDEKSIYFVKAFHQIHCLKVIRNAFKVYEGGDQYDPSKRDHLHHCINTIREDIMCKPDDSLMSSADATHVIGDGQVFQCRNWDKLVDWAQDPVRNACFKVVEDDRHVAHQLEVYSFCPEDSPYYETVQAYYAKHGHRPIYDDGEKPGSYVKA</sequence>
<dbReference type="GO" id="GO:0043386">
    <property type="term" value="P:mycotoxin biosynthetic process"/>
    <property type="evidence" value="ECO:0007669"/>
    <property type="project" value="InterPro"/>
</dbReference>
<dbReference type="EMBL" id="ML996101">
    <property type="protein sequence ID" value="KAF2740286.1"/>
    <property type="molecule type" value="Genomic_DNA"/>
</dbReference>
<organism evidence="2 3">
    <name type="scientific">Polyplosphaeria fusca</name>
    <dbReference type="NCBI Taxonomy" id="682080"/>
    <lineage>
        <taxon>Eukaryota</taxon>
        <taxon>Fungi</taxon>
        <taxon>Dikarya</taxon>
        <taxon>Ascomycota</taxon>
        <taxon>Pezizomycotina</taxon>
        <taxon>Dothideomycetes</taxon>
        <taxon>Pleosporomycetidae</taxon>
        <taxon>Pleosporales</taxon>
        <taxon>Tetraplosphaeriaceae</taxon>
        <taxon>Polyplosphaeria</taxon>
    </lineage>
</organism>
<evidence type="ECO:0000313" key="2">
    <source>
        <dbReference type="EMBL" id="KAF2740286.1"/>
    </source>
</evidence>
<dbReference type="OrthoDB" id="3687641at2759"/>
<evidence type="ECO:0000256" key="1">
    <source>
        <dbReference type="ARBA" id="ARBA00035112"/>
    </source>
</evidence>
<name>A0A9P4RC17_9PLEO</name>
<accession>A0A9P4RC17</accession>
<dbReference type="Pfam" id="PF11807">
    <property type="entry name" value="UstYa"/>
    <property type="match status" value="1"/>
</dbReference>
<comment type="similarity">
    <text evidence="1">Belongs to the ustYa family.</text>
</comment>
<protein>
    <submittedName>
        <fullName evidence="2">Uncharacterized protein</fullName>
    </submittedName>
</protein>
<comment type="caution">
    <text evidence="2">The sequence shown here is derived from an EMBL/GenBank/DDBJ whole genome shotgun (WGS) entry which is preliminary data.</text>
</comment>
<dbReference type="Proteomes" id="UP000799444">
    <property type="component" value="Unassembled WGS sequence"/>
</dbReference>
<dbReference type="InterPro" id="IPR021765">
    <property type="entry name" value="UstYa-like"/>
</dbReference>
<gene>
    <name evidence="2" type="ORF">EJ04DRAFT_508268</name>
</gene>
<dbReference type="PANTHER" id="PTHR33365">
    <property type="entry name" value="YALI0B05434P"/>
    <property type="match status" value="1"/>
</dbReference>
<dbReference type="AlphaFoldDB" id="A0A9P4RC17"/>
<evidence type="ECO:0000313" key="3">
    <source>
        <dbReference type="Proteomes" id="UP000799444"/>
    </source>
</evidence>
<reference evidence="2" key="1">
    <citation type="journal article" date="2020" name="Stud. Mycol.">
        <title>101 Dothideomycetes genomes: a test case for predicting lifestyles and emergence of pathogens.</title>
        <authorList>
            <person name="Haridas S."/>
            <person name="Albert R."/>
            <person name="Binder M."/>
            <person name="Bloem J."/>
            <person name="Labutti K."/>
            <person name="Salamov A."/>
            <person name="Andreopoulos B."/>
            <person name="Baker S."/>
            <person name="Barry K."/>
            <person name="Bills G."/>
            <person name="Bluhm B."/>
            <person name="Cannon C."/>
            <person name="Castanera R."/>
            <person name="Culley D."/>
            <person name="Daum C."/>
            <person name="Ezra D."/>
            <person name="Gonzalez J."/>
            <person name="Henrissat B."/>
            <person name="Kuo A."/>
            <person name="Liang C."/>
            <person name="Lipzen A."/>
            <person name="Lutzoni F."/>
            <person name="Magnuson J."/>
            <person name="Mondo S."/>
            <person name="Nolan M."/>
            <person name="Ohm R."/>
            <person name="Pangilinan J."/>
            <person name="Park H.-J."/>
            <person name="Ramirez L."/>
            <person name="Alfaro M."/>
            <person name="Sun H."/>
            <person name="Tritt A."/>
            <person name="Yoshinaga Y."/>
            <person name="Zwiers L.-H."/>
            <person name="Turgeon B."/>
            <person name="Goodwin S."/>
            <person name="Spatafora J."/>
            <person name="Crous P."/>
            <person name="Grigoriev I."/>
        </authorList>
    </citation>
    <scope>NUCLEOTIDE SEQUENCE</scope>
    <source>
        <strain evidence="2">CBS 125425</strain>
    </source>
</reference>
<proteinExistence type="inferred from homology"/>